<dbReference type="Proteomes" id="UP000199045">
    <property type="component" value="Unassembled WGS sequence"/>
</dbReference>
<reference evidence="1 2" key="1">
    <citation type="submission" date="2016-10" db="EMBL/GenBank/DDBJ databases">
        <authorList>
            <person name="de Groot N.N."/>
        </authorList>
    </citation>
    <scope>NUCLEOTIDE SEQUENCE [LARGE SCALE GENOMIC DNA]</scope>
    <source>
        <strain evidence="1 2">DSM 527</strain>
    </source>
</reference>
<dbReference type="Pfam" id="PF19265">
    <property type="entry name" value="DUF5908"/>
    <property type="match status" value="1"/>
</dbReference>
<gene>
    <name evidence="1" type="ORF">SAMN04488121_1021062</name>
</gene>
<dbReference type="STRING" id="104663.SAMN04488121_1021062"/>
<organism evidence="1 2">
    <name type="scientific">Chitinophaga filiformis</name>
    <name type="common">Myxococcus filiformis</name>
    <name type="synonym">Flexibacter filiformis</name>
    <dbReference type="NCBI Taxonomy" id="104663"/>
    <lineage>
        <taxon>Bacteria</taxon>
        <taxon>Pseudomonadati</taxon>
        <taxon>Bacteroidota</taxon>
        <taxon>Chitinophagia</taxon>
        <taxon>Chitinophagales</taxon>
        <taxon>Chitinophagaceae</taxon>
        <taxon>Chitinophaga</taxon>
    </lineage>
</organism>
<accession>A0A1G7P4P7</accession>
<dbReference type="AlphaFoldDB" id="A0A1G7P4P7"/>
<dbReference type="EMBL" id="FNBN01000002">
    <property type="protein sequence ID" value="SDF81282.1"/>
    <property type="molecule type" value="Genomic_DNA"/>
</dbReference>
<evidence type="ECO:0000313" key="2">
    <source>
        <dbReference type="Proteomes" id="UP000199045"/>
    </source>
</evidence>
<evidence type="ECO:0000313" key="1">
    <source>
        <dbReference type="EMBL" id="SDF81282.1"/>
    </source>
</evidence>
<protein>
    <submittedName>
        <fullName evidence="1">Uncharacterized protein</fullName>
    </submittedName>
</protein>
<dbReference type="InterPro" id="IPR045459">
    <property type="entry name" value="DUF5908"/>
</dbReference>
<sequence length="56" mass="5993">MPVEIREMVIKVAVDEAAGNKGNAGGSNGQQEGSPDAIIKACVEKVLEILKDQRER</sequence>
<dbReference type="RefSeq" id="WP_176842246.1">
    <property type="nucleotide sequence ID" value="NZ_FNBN01000002.1"/>
</dbReference>
<proteinExistence type="predicted"/>
<name>A0A1G7P4P7_CHIFI</name>